<dbReference type="PANTHER" id="PTHR41814">
    <property type="entry name" value="EXPRESSED PROTEIN"/>
    <property type="match status" value="1"/>
</dbReference>
<dbReference type="GO" id="GO:0005975">
    <property type="term" value="P:carbohydrate metabolic process"/>
    <property type="evidence" value="ECO:0007669"/>
    <property type="project" value="InterPro"/>
</dbReference>
<keyword evidence="5" id="KW-1185">Reference proteome</keyword>
<dbReference type="GO" id="GO:0016787">
    <property type="term" value="F:hydrolase activity"/>
    <property type="evidence" value="ECO:0007669"/>
    <property type="project" value="UniProtKB-KW"/>
</dbReference>
<dbReference type="Pfam" id="PF07470">
    <property type="entry name" value="Glyco_hydro_88"/>
    <property type="match status" value="1"/>
</dbReference>
<feature type="region of interest" description="Disordered" evidence="2">
    <location>
        <begin position="1"/>
        <end position="23"/>
    </location>
</feature>
<dbReference type="PANTHER" id="PTHR41814:SF1">
    <property type="entry name" value="CELLULASE"/>
    <property type="match status" value="1"/>
</dbReference>
<evidence type="ECO:0000313" key="4">
    <source>
        <dbReference type="EMBL" id="SCV67160.1"/>
    </source>
</evidence>
<feature type="transmembrane region" description="Helical" evidence="3">
    <location>
        <begin position="29"/>
        <end position="47"/>
    </location>
</feature>
<dbReference type="InterPro" id="IPR012341">
    <property type="entry name" value="6hp_glycosidase-like_sf"/>
</dbReference>
<sequence>MTFEAHAPGTISGKASRSPTTRRGRRSHVISYVVVGAIGLLCINLGYCTTLVNAAVLPKRAEPAMSTYLVNKVKGQAAQASTDTRGNYSTTSRLFVKDWASGTFTEALLELYYPQLTVLNPSISSQLDATSFRYSLIPSASNSIIASWASQRPSTTNQFAYVSGGAAGDPASLGWAWIIASKTVSSAATNTSYENIIQQEVSYLGTVPRTSDGAMSHRPSTEPVQLWSDFICVTYLSDMVPPFLAGRGLETNNATLLLEAHAQIKIYRRYLQDRRTGLWMHITLGSWQDSGLWATGNGWAAAGMTRVLASMMHSPTPSAYSSQIADLVTWISEIINAAFARLDSNGMIPDYFNDSNTFSDSASSALLASVPFRLAQLGHGTSAQLTTATALRDKVIPKISTSSGWLQGCVNPLSWEQTTNTSPEAQSFVLLLEAAYRAYSSSQ</sequence>
<dbReference type="EMBL" id="FMSP01000001">
    <property type="protein sequence ID" value="SCV67160.1"/>
    <property type="molecule type" value="Genomic_DNA"/>
</dbReference>
<dbReference type="AlphaFoldDB" id="A0A238EZ88"/>
<dbReference type="InterPro" id="IPR010905">
    <property type="entry name" value="Glyco_hydro_88"/>
</dbReference>
<dbReference type="SUPFAM" id="SSF48208">
    <property type="entry name" value="Six-hairpin glycosidases"/>
    <property type="match status" value="1"/>
</dbReference>
<evidence type="ECO:0000256" key="3">
    <source>
        <dbReference type="SAM" id="Phobius"/>
    </source>
</evidence>
<organism evidence="4 5">
    <name type="scientific">Microbotryum intermedium</name>
    <dbReference type="NCBI Taxonomy" id="269621"/>
    <lineage>
        <taxon>Eukaryota</taxon>
        <taxon>Fungi</taxon>
        <taxon>Dikarya</taxon>
        <taxon>Basidiomycota</taxon>
        <taxon>Pucciniomycotina</taxon>
        <taxon>Microbotryomycetes</taxon>
        <taxon>Microbotryales</taxon>
        <taxon>Microbotryaceae</taxon>
        <taxon>Microbotryum</taxon>
    </lineage>
</organism>
<proteinExistence type="predicted"/>
<keyword evidence="1" id="KW-0378">Hydrolase</keyword>
<reference evidence="5" key="1">
    <citation type="submission" date="2016-09" db="EMBL/GenBank/DDBJ databases">
        <authorList>
            <person name="Jeantristanb JTB J.-T."/>
            <person name="Ricardo R."/>
        </authorList>
    </citation>
    <scope>NUCLEOTIDE SEQUENCE [LARGE SCALE GENOMIC DNA]</scope>
</reference>
<keyword evidence="3" id="KW-0472">Membrane</keyword>
<evidence type="ECO:0000313" key="5">
    <source>
        <dbReference type="Proteomes" id="UP000198372"/>
    </source>
</evidence>
<dbReference type="InterPro" id="IPR008928">
    <property type="entry name" value="6-hairpin_glycosidase_sf"/>
</dbReference>
<name>A0A238EZ88_9BASI</name>
<dbReference type="Gene3D" id="1.50.10.10">
    <property type="match status" value="1"/>
</dbReference>
<dbReference type="Proteomes" id="UP000198372">
    <property type="component" value="Unassembled WGS sequence"/>
</dbReference>
<keyword evidence="3" id="KW-1133">Transmembrane helix</keyword>
<accession>A0A238EZ88</accession>
<dbReference type="OrthoDB" id="4138492at2759"/>
<protein>
    <submittedName>
        <fullName evidence="4">BQ2448_5806 protein</fullName>
    </submittedName>
</protein>
<gene>
    <name evidence="4" type="ORF">BQ2448_5806</name>
</gene>
<evidence type="ECO:0000256" key="2">
    <source>
        <dbReference type="SAM" id="MobiDB-lite"/>
    </source>
</evidence>
<evidence type="ECO:0000256" key="1">
    <source>
        <dbReference type="ARBA" id="ARBA00022801"/>
    </source>
</evidence>
<keyword evidence="3" id="KW-0812">Transmembrane</keyword>